<proteinExistence type="inferred from homology"/>
<evidence type="ECO:0000313" key="12">
    <source>
        <dbReference type="Proteomes" id="UP000198588"/>
    </source>
</evidence>
<dbReference type="GO" id="GO:0005737">
    <property type="term" value="C:cytoplasm"/>
    <property type="evidence" value="ECO:0007669"/>
    <property type="project" value="TreeGrafter"/>
</dbReference>
<dbReference type="FunFam" id="3.40.50.300:FF:000522">
    <property type="entry name" value="Gluconokinase"/>
    <property type="match status" value="1"/>
</dbReference>
<accession>A0A1G5WIC4</accession>
<comment type="catalytic activity">
    <reaction evidence="9 10">
        <text>D-gluconate + ATP = 6-phospho-D-gluconate + ADP + H(+)</text>
        <dbReference type="Rhea" id="RHEA:19433"/>
        <dbReference type="ChEBI" id="CHEBI:15378"/>
        <dbReference type="ChEBI" id="CHEBI:18391"/>
        <dbReference type="ChEBI" id="CHEBI:30616"/>
        <dbReference type="ChEBI" id="CHEBI:58759"/>
        <dbReference type="ChEBI" id="CHEBI:456216"/>
        <dbReference type="EC" id="2.7.1.12"/>
    </reaction>
</comment>
<dbReference type="InterPro" id="IPR027417">
    <property type="entry name" value="P-loop_NTPase"/>
</dbReference>
<evidence type="ECO:0000256" key="3">
    <source>
        <dbReference type="ARBA" id="ARBA00012054"/>
    </source>
</evidence>
<keyword evidence="6 10" id="KW-0418">Kinase</keyword>
<dbReference type="PROSITE" id="PS51257">
    <property type="entry name" value="PROKAR_LIPOPROTEIN"/>
    <property type="match status" value="1"/>
</dbReference>
<dbReference type="InterPro" id="IPR006001">
    <property type="entry name" value="Therm_gnt_kin"/>
</dbReference>
<keyword evidence="5 10" id="KW-0547">Nucleotide-binding</keyword>
<evidence type="ECO:0000313" key="11">
    <source>
        <dbReference type="EMBL" id="SDA57803.1"/>
    </source>
</evidence>
<evidence type="ECO:0000256" key="8">
    <source>
        <dbReference type="ARBA" id="ARBA00023064"/>
    </source>
</evidence>
<dbReference type="GO" id="GO:0005524">
    <property type="term" value="F:ATP binding"/>
    <property type="evidence" value="ECO:0007669"/>
    <property type="project" value="UniProtKB-KW"/>
</dbReference>
<dbReference type="EMBL" id="FMXM01000004">
    <property type="protein sequence ID" value="SDA57803.1"/>
    <property type="molecule type" value="Genomic_DNA"/>
</dbReference>
<name>A0A1G5WIC4_9HYPH</name>
<dbReference type="PANTHER" id="PTHR43442">
    <property type="entry name" value="GLUCONOKINASE-RELATED"/>
    <property type="match status" value="1"/>
</dbReference>
<evidence type="ECO:0000256" key="1">
    <source>
        <dbReference type="ARBA" id="ARBA00004761"/>
    </source>
</evidence>
<dbReference type="PANTHER" id="PTHR43442:SF3">
    <property type="entry name" value="GLUCONOKINASE-RELATED"/>
    <property type="match status" value="1"/>
</dbReference>
<dbReference type="NCBIfam" id="TIGR01313">
    <property type="entry name" value="therm_gnt_kin"/>
    <property type="match status" value="1"/>
</dbReference>
<dbReference type="CDD" id="cd02021">
    <property type="entry name" value="GntK"/>
    <property type="match status" value="1"/>
</dbReference>
<reference evidence="11 12" key="1">
    <citation type="submission" date="2016-10" db="EMBL/GenBank/DDBJ databases">
        <authorList>
            <person name="de Groot N.N."/>
        </authorList>
    </citation>
    <scope>NUCLEOTIDE SEQUENCE [LARGE SCALE GENOMIC DNA]</scope>
    <source>
        <strain evidence="11 12">CGMCC 1.12097</strain>
    </source>
</reference>
<dbReference type="SUPFAM" id="SSF52540">
    <property type="entry name" value="P-loop containing nucleoside triphosphate hydrolases"/>
    <property type="match status" value="1"/>
</dbReference>
<dbReference type="AlphaFoldDB" id="A0A1G5WIC4"/>
<evidence type="ECO:0000256" key="2">
    <source>
        <dbReference type="ARBA" id="ARBA00008420"/>
    </source>
</evidence>
<sequence length="192" mass="20437">MSTVASRPVFEPALIVVMGVSGCGKTKVGVEIAARLGVAFVEGDTLHPRGNVEKMSAGIPLADDDRWPWLDLVGAALRQAGEEGRGLVVSCSALKQSYRDRLRHAAGGPLFFIFLEGARSLLQARLAARRDHFFPPALLDSQFVALEHPGDEKLVVTVDIDAPVDSIADAGLEGLGAFAIAPARIKERGSLR</sequence>
<dbReference type="Pfam" id="PF13671">
    <property type="entry name" value="AAA_33"/>
    <property type="match status" value="1"/>
</dbReference>
<evidence type="ECO:0000256" key="9">
    <source>
        <dbReference type="ARBA" id="ARBA00048090"/>
    </source>
</evidence>
<dbReference type="Proteomes" id="UP000198588">
    <property type="component" value="Unassembled WGS sequence"/>
</dbReference>
<keyword evidence="7 10" id="KW-0067">ATP-binding</keyword>
<evidence type="ECO:0000256" key="10">
    <source>
        <dbReference type="RuleBase" id="RU363066"/>
    </source>
</evidence>
<evidence type="ECO:0000256" key="6">
    <source>
        <dbReference type="ARBA" id="ARBA00022777"/>
    </source>
</evidence>
<dbReference type="GO" id="GO:0046316">
    <property type="term" value="F:gluconokinase activity"/>
    <property type="evidence" value="ECO:0007669"/>
    <property type="project" value="UniProtKB-EC"/>
</dbReference>
<dbReference type="Gene3D" id="3.40.50.300">
    <property type="entry name" value="P-loop containing nucleotide triphosphate hydrolases"/>
    <property type="match status" value="1"/>
</dbReference>
<evidence type="ECO:0000256" key="7">
    <source>
        <dbReference type="ARBA" id="ARBA00022840"/>
    </source>
</evidence>
<evidence type="ECO:0000256" key="4">
    <source>
        <dbReference type="ARBA" id="ARBA00022679"/>
    </source>
</evidence>
<gene>
    <name evidence="11" type="ORF">SAMN02927914_01355</name>
</gene>
<dbReference type="EC" id="2.7.1.12" evidence="3 10"/>
<dbReference type="OrthoDB" id="9795716at2"/>
<comment type="pathway">
    <text evidence="1">Carbohydrate acid metabolism.</text>
</comment>
<comment type="similarity">
    <text evidence="2 10">Belongs to the gluconokinase GntK/GntV family.</text>
</comment>
<dbReference type="RefSeq" id="WP_091576270.1">
    <property type="nucleotide sequence ID" value="NZ_FMXM01000004.1"/>
</dbReference>
<keyword evidence="8" id="KW-0311">Gluconate utilization</keyword>
<dbReference type="GO" id="GO:0019521">
    <property type="term" value="P:D-gluconate metabolic process"/>
    <property type="evidence" value="ECO:0007669"/>
    <property type="project" value="UniProtKB-KW"/>
</dbReference>
<organism evidence="11 12">
    <name type="scientific">Mesorhizobium qingshengii</name>
    <dbReference type="NCBI Taxonomy" id="1165689"/>
    <lineage>
        <taxon>Bacteria</taxon>
        <taxon>Pseudomonadati</taxon>
        <taxon>Pseudomonadota</taxon>
        <taxon>Alphaproteobacteria</taxon>
        <taxon>Hyphomicrobiales</taxon>
        <taxon>Phyllobacteriaceae</taxon>
        <taxon>Mesorhizobium</taxon>
    </lineage>
</organism>
<evidence type="ECO:0000256" key="5">
    <source>
        <dbReference type="ARBA" id="ARBA00022741"/>
    </source>
</evidence>
<dbReference type="STRING" id="1165689.SAMN02927914_01355"/>
<protein>
    <recommendedName>
        <fullName evidence="3 10">Gluconokinase</fullName>
        <ecNumber evidence="3 10">2.7.1.12</ecNumber>
    </recommendedName>
</protein>
<keyword evidence="4 10" id="KW-0808">Transferase</keyword>